<organism evidence="1 2">
    <name type="scientific">Nocardia macrotermitis</name>
    <dbReference type="NCBI Taxonomy" id="2585198"/>
    <lineage>
        <taxon>Bacteria</taxon>
        <taxon>Bacillati</taxon>
        <taxon>Actinomycetota</taxon>
        <taxon>Actinomycetes</taxon>
        <taxon>Mycobacteriales</taxon>
        <taxon>Nocardiaceae</taxon>
        <taxon>Nocardia</taxon>
    </lineage>
</organism>
<dbReference type="EMBL" id="WEGK01000007">
    <property type="protein sequence ID" value="MQY20666.1"/>
    <property type="molecule type" value="Genomic_DNA"/>
</dbReference>
<protein>
    <submittedName>
        <fullName evidence="1">Uncharacterized protein</fullName>
    </submittedName>
</protein>
<name>A0A7K0D4J3_9NOCA</name>
<reference evidence="1 2" key="1">
    <citation type="submission" date="2019-10" db="EMBL/GenBank/DDBJ databases">
        <title>Nocardia macrotermitis sp. nov. and Nocardia aurantia sp. nov., isolated from the gut of fungus growing-termite Macrotermes natalensis.</title>
        <authorList>
            <person name="Benndorf R."/>
            <person name="Schwitalla J."/>
            <person name="Martin K."/>
            <person name="De Beer W."/>
            <person name="Kaster A.-K."/>
            <person name="Vollmers J."/>
            <person name="Poulsen M."/>
            <person name="Beemelmanns C."/>
        </authorList>
    </citation>
    <scope>NUCLEOTIDE SEQUENCE [LARGE SCALE GENOMIC DNA]</scope>
    <source>
        <strain evidence="1 2">RB20</strain>
    </source>
</reference>
<accession>A0A7K0D4J3</accession>
<dbReference type="Proteomes" id="UP000438448">
    <property type="component" value="Unassembled WGS sequence"/>
</dbReference>
<evidence type="ECO:0000313" key="1">
    <source>
        <dbReference type="EMBL" id="MQY20666.1"/>
    </source>
</evidence>
<comment type="caution">
    <text evidence="1">The sequence shown here is derived from an EMBL/GenBank/DDBJ whole genome shotgun (WGS) entry which is preliminary data.</text>
</comment>
<sequence length="148" mass="15243">MEKGFAMGLLILLALAVGAGFLIASMTKRSRATGPQPMPYMQQPMQYVDASPAQNRVVIDGNEYVGANQRGAATPYYFGGGTVGGRAVSPGWYSTPWWKTALVAGAAGVGGALLADTLLDGFGHHHMGGFGEMGGHGFGGDMGGPGFF</sequence>
<gene>
    <name evidence="1" type="ORF">NRB20_37740</name>
</gene>
<keyword evidence="2" id="KW-1185">Reference proteome</keyword>
<proteinExistence type="predicted"/>
<dbReference type="AlphaFoldDB" id="A0A7K0D4J3"/>
<evidence type="ECO:0000313" key="2">
    <source>
        <dbReference type="Proteomes" id="UP000438448"/>
    </source>
</evidence>